<comment type="cofactor">
    <cofactor evidence="1">
        <name>Mg(2+)</name>
        <dbReference type="ChEBI" id="CHEBI:18420"/>
    </cofactor>
</comment>
<dbReference type="AlphaFoldDB" id="A0A5A8DW42"/>
<dbReference type="Gene3D" id="1.10.600.10">
    <property type="entry name" value="Farnesyl Diphosphate Synthase"/>
    <property type="match status" value="1"/>
</dbReference>
<dbReference type="SUPFAM" id="SSF48576">
    <property type="entry name" value="Terpenoid synthases"/>
    <property type="match status" value="1"/>
</dbReference>
<dbReference type="InterPro" id="IPR000092">
    <property type="entry name" value="Polyprenyl_synt"/>
</dbReference>
<dbReference type="EMBL" id="VLTO01000067">
    <property type="protein sequence ID" value="KAA0169702.1"/>
    <property type="molecule type" value="Genomic_DNA"/>
</dbReference>
<keyword evidence="3" id="KW-0479">Metal-binding</keyword>
<dbReference type="InterPro" id="IPR033749">
    <property type="entry name" value="Polyprenyl_synt_CS"/>
</dbReference>
<gene>
    <name evidence="7" type="ORF">FNF27_06883</name>
    <name evidence="6" type="ORF">FNF29_07730</name>
</gene>
<evidence type="ECO:0000256" key="5">
    <source>
        <dbReference type="RuleBase" id="RU004466"/>
    </source>
</evidence>
<dbReference type="OrthoDB" id="10257492at2759"/>
<comment type="caution">
    <text evidence="7">The sequence shown here is derived from an EMBL/GenBank/DDBJ whole genome shotgun (WGS) entry which is preliminary data.</text>
</comment>
<dbReference type="SFLD" id="SFLDS00005">
    <property type="entry name" value="Isoprenoid_Synthase_Type_I"/>
    <property type="match status" value="1"/>
</dbReference>
<dbReference type="PROSITE" id="PS00723">
    <property type="entry name" value="POLYPRENYL_SYNTHASE_1"/>
    <property type="match status" value="1"/>
</dbReference>
<comment type="similarity">
    <text evidence="5">Belongs to the FPP/GGPP synthase family.</text>
</comment>
<proteinExistence type="inferred from homology"/>
<reference evidence="8 9" key="1">
    <citation type="submission" date="2019-07" db="EMBL/GenBank/DDBJ databases">
        <title>Genomes of Cafeteria roenbergensis.</title>
        <authorList>
            <person name="Fischer M.G."/>
            <person name="Hackl T."/>
            <person name="Roman M."/>
        </authorList>
    </citation>
    <scope>NUCLEOTIDE SEQUENCE [LARGE SCALE GENOMIC DNA]</scope>
    <source>
        <strain evidence="6 9">BVI</strain>
        <strain evidence="7 8">E4-10P</strain>
    </source>
</reference>
<dbReference type="GO" id="GO:0005737">
    <property type="term" value="C:cytoplasm"/>
    <property type="evidence" value="ECO:0007669"/>
    <property type="project" value="TreeGrafter"/>
</dbReference>
<evidence type="ECO:0000256" key="2">
    <source>
        <dbReference type="ARBA" id="ARBA00022679"/>
    </source>
</evidence>
<dbReference type="OMA" id="CSWVVNQ"/>
<name>A0A5A8DW42_CAFRO</name>
<organism evidence="7 8">
    <name type="scientific">Cafeteria roenbergensis</name>
    <name type="common">Marine flagellate</name>
    <dbReference type="NCBI Taxonomy" id="33653"/>
    <lineage>
        <taxon>Eukaryota</taxon>
        <taxon>Sar</taxon>
        <taxon>Stramenopiles</taxon>
        <taxon>Bigyra</taxon>
        <taxon>Opalozoa</taxon>
        <taxon>Bicosoecida</taxon>
        <taxon>Cafeteriaceae</taxon>
        <taxon>Cafeteria</taxon>
    </lineage>
</organism>
<dbReference type="GO" id="GO:0004161">
    <property type="term" value="F:dimethylallyltranstransferase activity"/>
    <property type="evidence" value="ECO:0007669"/>
    <property type="project" value="TreeGrafter"/>
</dbReference>
<dbReference type="CDD" id="cd00685">
    <property type="entry name" value="Trans_IPPS_HT"/>
    <property type="match status" value="1"/>
</dbReference>
<dbReference type="GO" id="GO:0046872">
    <property type="term" value="F:metal ion binding"/>
    <property type="evidence" value="ECO:0007669"/>
    <property type="project" value="UniProtKB-KW"/>
</dbReference>
<dbReference type="Proteomes" id="UP000323011">
    <property type="component" value="Unassembled WGS sequence"/>
</dbReference>
<evidence type="ECO:0000256" key="1">
    <source>
        <dbReference type="ARBA" id="ARBA00001946"/>
    </source>
</evidence>
<dbReference type="PANTHER" id="PTHR11525">
    <property type="entry name" value="FARNESYL-PYROPHOSPHATE SYNTHETASE"/>
    <property type="match status" value="1"/>
</dbReference>
<dbReference type="Pfam" id="PF00348">
    <property type="entry name" value="polyprenyl_synt"/>
    <property type="match status" value="1"/>
</dbReference>
<dbReference type="EMBL" id="VLTN01000075">
    <property type="protein sequence ID" value="KAA0146926.1"/>
    <property type="molecule type" value="Genomic_DNA"/>
</dbReference>
<dbReference type="GO" id="GO:0045337">
    <property type="term" value="P:farnesyl diphosphate biosynthetic process"/>
    <property type="evidence" value="ECO:0007669"/>
    <property type="project" value="TreeGrafter"/>
</dbReference>
<dbReference type="InterPro" id="IPR008949">
    <property type="entry name" value="Isoprenoid_synthase_dom_sf"/>
</dbReference>
<keyword evidence="4" id="KW-0460">Magnesium</keyword>
<accession>A0A5A8DW42</accession>
<evidence type="ECO:0000256" key="3">
    <source>
        <dbReference type="ARBA" id="ARBA00022723"/>
    </source>
</evidence>
<evidence type="ECO:0000313" key="6">
    <source>
        <dbReference type="EMBL" id="KAA0146926.1"/>
    </source>
</evidence>
<evidence type="ECO:0000313" key="9">
    <source>
        <dbReference type="Proteomes" id="UP000323011"/>
    </source>
</evidence>
<dbReference type="PANTHER" id="PTHR11525:SF0">
    <property type="entry name" value="FARNESYL PYROPHOSPHATE SYNTHASE"/>
    <property type="match status" value="1"/>
</dbReference>
<keyword evidence="9" id="KW-1185">Reference proteome</keyword>
<dbReference type="SFLD" id="SFLDG01017">
    <property type="entry name" value="Polyprenyl_Transferase_Like"/>
    <property type="match status" value="1"/>
</dbReference>
<dbReference type="PROSITE" id="PS00444">
    <property type="entry name" value="POLYPRENYL_SYNTHASE_2"/>
    <property type="match status" value="1"/>
</dbReference>
<evidence type="ECO:0000313" key="7">
    <source>
        <dbReference type="EMBL" id="KAA0169702.1"/>
    </source>
</evidence>
<keyword evidence="2 5" id="KW-0808">Transferase</keyword>
<protein>
    <recommendedName>
        <fullName evidence="10">Farnesyl diphosphate synthase</fullName>
    </recommendedName>
</protein>
<dbReference type="GO" id="GO:0004337">
    <property type="term" value="F:(2E,6E)-farnesyl diphosphate synthase activity"/>
    <property type="evidence" value="ECO:0007669"/>
    <property type="project" value="TreeGrafter"/>
</dbReference>
<evidence type="ECO:0000256" key="4">
    <source>
        <dbReference type="ARBA" id="ARBA00022842"/>
    </source>
</evidence>
<sequence length="361" mass="40281">MADASAAPAEKFSFTREDFLKHFEWVRDFIADEVMPKYPGLPSSFLTYMKEMVEYTVPCGKLNRGITVVHSLAALKGDVLSEEDVRRAAAVGWCIEWLQAFFLVADDMMDDSPTRRGKPSWFRCPGVGLNAINDSFILKSHIVHILKHVCGADKALYAHLLDLFLDVTWRTELGQGLDITSFEGGKLAEEGFSNYTDERYMAIVRYKTAFYTFWLPVASALALAGITEGPAVEHARGLCLAMGEFFQIQDDFLDCFGDPAVIGKVGTDIEEGKCSWLLLRALERASPEQLELLKSKIHTDDTAPVKALYRELGIPELFEKLEADTDADMTKRIADVVAATDGAVPAAVFERLWAKTHKRSH</sequence>
<evidence type="ECO:0008006" key="10">
    <source>
        <dbReference type="Google" id="ProtNLM"/>
    </source>
</evidence>
<evidence type="ECO:0000313" key="8">
    <source>
        <dbReference type="Proteomes" id="UP000322899"/>
    </source>
</evidence>
<dbReference type="Proteomes" id="UP000322899">
    <property type="component" value="Unassembled WGS sequence"/>
</dbReference>
<dbReference type="InterPro" id="IPR039702">
    <property type="entry name" value="FPS1-like"/>
</dbReference>